<accession>A0A1U7D1T0</accession>
<dbReference type="GO" id="GO:0015562">
    <property type="term" value="F:efflux transmembrane transporter activity"/>
    <property type="evidence" value="ECO:0007669"/>
    <property type="project" value="TreeGrafter"/>
</dbReference>
<dbReference type="EMBL" id="CP014796">
    <property type="protein sequence ID" value="APX22101.1"/>
    <property type="molecule type" value="Genomic_DNA"/>
</dbReference>
<protein>
    <submittedName>
        <fullName evidence="2">HlyD family secretion protein</fullName>
    </submittedName>
</protein>
<sequence>MRFLRQSLLGLFLLSLTLGLLVYAGVLVRDAVQARLNDTPRMPQARERVFAVNVVPAEFETLTPVLTAFGEVQSRRTLELRAAVAGTLIDFAPEFVDGGRVTEGQLLARIDPADMEAELARADSALLDAEAELREARRAVGLEEDVLASAEEQAALRQRAFERQQDLAAREVGTAAAVEEAELTAASARQAVVSARQALAQAEARVDQAETSLARARIARDDAQRRLDETEIRAGFDAQLSDVSVVAGRRVSANEQLAMLIDPEALEVAFRVSTQQYARLLDENGRLREAPVTARLELFGSSLTASGTLSREGAAVGEGQTGRLLYATLDRAAGFKPGDFVTVEVTEPPLDRVVRLPSTALDAANQVLVLTEDERLEPIRVMLLRRQGDDVLVRADELQGREVVMERTPLLGAGIKVRPMRGAGAAEAPPAEPDLIELTEDHRARLVAMVEDNAMMPDEAKQRILAQLAQERVPAQVVERLEARMGG</sequence>
<evidence type="ECO:0000313" key="3">
    <source>
        <dbReference type="Proteomes" id="UP000186559"/>
    </source>
</evidence>
<feature type="coiled-coil region" evidence="1">
    <location>
        <begin position="119"/>
        <end position="153"/>
    </location>
</feature>
<dbReference type="STRING" id="1229727.Ga0080559_TMP1305"/>
<dbReference type="KEGG" id="tpro:Ga0080559_TMP1305"/>
<dbReference type="SUPFAM" id="SSF111369">
    <property type="entry name" value="HlyD-like secretion proteins"/>
    <property type="match status" value="1"/>
</dbReference>
<dbReference type="Gene3D" id="1.10.287.470">
    <property type="entry name" value="Helix hairpin bin"/>
    <property type="match status" value="1"/>
</dbReference>
<dbReference type="Proteomes" id="UP000186559">
    <property type="component" value="Chromosome"/>
</dbReference>
<dbReference type="PANTHER" id="PTHR30469">
    <property type="entry name" value="MULTIDRUG RESISTANCE PROTEIN MDTA"/>
    <property type="match status" value="1"/>
</dbReference>
<proteinExistence type="predicted"/>
<name>A0A1U7D1T0_9RHOB</name>
<dbReference type="Gene3D" id="2.40.420.20">
    <property type="match status" value="1"/>
</dbReference>
<dbReference type="PANTHER" id="PTHR30469:SF15">
    <property type="entry name" value="HLYD FAMILY OF SECRETION PROTEINS"/>
    <property type="match status" value="1"/>
</dbReference>
<feature type="coiled-coil region" evidence="1">
    <location>
        <begin position="178"/>
        <end position="233"/>
    </location>
</feature>
<evidence type="ECO:0000256" key="1">
    <source>
        <dbReference type="SAM" id="Coils"/>
    </source>
</evidence>
<evidence type="ECO:0000313" key="2">
    <source>
        <dbReference type="EMBL" id="APX22101.1"/>
    </source>
</evidence>
<dbReference type="Gene3D" id="2.40.30.170">
    <property type="match status" value="1"/>
</dbReference>
<keyword evidence="3" id="KW-1185">Reference proteome</keyword>
<dbReference type="AlphaFoldDB" id="A0A1U7D1T0"/>
<keyword evidence="1" id="KW-0175">Coiled coil</keyword>
<organism evidence="2 3">
    <name type="scientific">Salipiger profundus</name>
    <dbReference type="NCBI Taxonomy" id="1229727"/>
    <lineage>
        <taxon>Bacteria</taxon>
        <taxon>Pseudomonadati</taxon>
        <taxon>Pseudomonadota</taxon>
        <taxon>Alphaproteobacteria</taxon>
        <taxon>Rhodobacterales</taxon>
        <taxon>Roseobacteraceae</taxon>
        <taxon>Salipiger</taxon>
    </lineage>
</organism>
<reference evidence="2 3" key="1">
    <citation type="submission" date="2016-03" db="EMBL/GenBank/DDBJ databases">
        <title>Deep-sea bacteria in the southern Pacific.</title>
        <authorList>
            <person name="Tang K."/>
        </authorList>
    </citation>
    <scope>NUCLEOTIDE SEQUENCE [LARGE SCALE GENOMIC DNA]</scope>
    <source>
        <strain evidence="2 3">JLT2016</strain>
    </source>
</reference>
<dbReference type="OrthoDB" id="7626141at2"/>
<dbReference type="Gene3D" id="2.40.50.100">
    <property type="match status" value="2"/>
</dbReference>
<dbReference type="RefSeq" id="WP_076622566.1">
    <property type="nucleotide sequence ID" value="NZ_BMEW01000003.1"/>
</dbReference>
<dbReference type="GO" id="GO:1990281">
    <property type="term" value="C:efflux pump complex"/>
    <property type="evidence" value="ECO:0007669"/>
    <property type="project" value="TreeGrafter"/>
</dbReference>
<gene>
    <name evidence="2" type="ORF">Ga0080559_TMP1305</name>
</gene>